<evidence type="ECO:0000256" key="1">
    <source>
        <dbReference type="ARBA" id="ARBA00004123"/>
    </source>
</evidence>
<dbReference type="FunFam" id="3.30.160.60:FF:000446">
    <property type="entry name" value="Zinc finger protein"/>
    <property type="match status" value="3"/>
</dbReference>
<dbReference type="SMART" id="SM00355">
    <property type="entry name" value="ZnF_C2H2"/>
    <property type="match status" value="13"/>
</dbReference>
<feature type="compositionally biased region" description="Polar residues" evidence="12">
    <location>
        <begin position="169"/>
        <end position="182"/>
    </location>
</feature>
<dbReference type="PROSITE" id="PS00028">
    <property type="entry name" value="ZINC_FINGER_C2H2_1"/>
    <property type="match status" value="12"/>
</dbReference>
<sequence length="709" mass="82000">MENGLYDLNHHQYPVVKIENVDVSEDISSLQKLYDTSEDTVRNDIQDASEIYTYDLKDNPRGGFDTHTDLRNTVKREFNTQEDFVSDTLPNTFSIQSNGRRNNHIPDSSSYNIFPRELHNVETLHSSKYNTHTDDRWISSQNNFHTNLAVDDHNDSRNEEPSTLEGDKASSTLGGAKTSTTTDLKEGDSFLGSDSVHTDGVIYSFQDAFQSHLDSSAMKESLLKGTAYDDYIRDAVQRVYNTKEDDKTKDASMSFDNKHGNGEQTEDNLQSKIDIQGESDGIKSTAQSIRNTFGQSSTADILRQKTIDTHSDSDTEPDTVEELDIPKKQTTASTCANKNGMYECELCGKEFKTKNHLKQHFEVHSEDRPFICNICGFAFKNKFHLTDHLRTHTGERKHTCDFCSMKFNRKHGLKRHMFRRHKSEIKFRCDVCEKILPGKESFDEHKTTCVRVEKGIFDCSYCGKVLKSKRNLKGHILTVHFKERPFKCDFCGNSFARKYILERHQRTHTGEKPYVCDLCGKRFVNDTNLKSHRKIHTKEKTHKCTLCERAFVSSSDLKKHYNVHTGVKPHECDICHKRFTFRGGLRLHKVVHTGERNYKCELCPKVFAFKSSWTIHMTIHSKVRDYKCEVCHKAFYTNSYLRVHMRTHTGKKDFKCDVCNMEFLTSDKLTRHKRKHSGEKPYKCEVCDKSYSQSGCLKRHQTKESHHLK</sequence>
<dbReference type="FunFam" id="3.30.160.60:FF:003287">
    <property type="entry name" value="Zgc:113343"/>
    <property type="match status" value="1"/>
</dbReference>
<keyword evidence="6" id="KW-0805">Transcription regulation</keyword>
<feature type="domain" description="C2H2-type" evidence="13">
    <location>
        <begin position="514"/>
        <end position="541"/>
    </location>
</feature>
<proteinExistence type="predicted"/>
<feature type="domain" description="C2H2-type" evidence="13">
    <location>
        <begin position="682"/>
        <end position="709"/>
    </location>
</feature>
<dbReference type="FunFam" id="3.30.160.60:FF:000145">
    <property type="entry name" value="Zinc finger protein 574"/>
    <property type="match status" value="1"/>
</dbReference>
<feature type="domain" description="C2H2-type" evidence="13">
    <location>
        <begin position="370"/>
        <end position="397"/>
    </location>
</feature>
<dbReference type="GO" id="GO:0006357">
    <property type="term" value="P:regulation of transcription by RNA polymerase II"/>
    <property type="evidence" value="ECO:0007669"/>
    <property type="project" value="TreeGrafter"/>
</dbReference>
<evidence type="ECO:0000256" key="12">
    <source>
        <dbReference type="SAM" id="MobiDB-lite"/>
    </source>
</evidence>
<evidence type="ECO:0000256" key="8">
    <source>
        <dbReference type="ARBA" id="ARBA00023163"/>
    </source>
</evidence>
<dbReference type="EMBL" id="VSWD01000006">
    <property type="protein sequence ID" value="KAK3100404.1"/>
    <property type="molecule type" value="Genomic_DNA"/>
</dbReference>
<feature type="compositionally biased region" description="Basic and acidic residues" evidence="12">
    <location>
        <begin position="243"/>
        <end position="261"/>
    </location>
</feature>
<feature type="domain" description="C2H2-type" evidence="13">
    <location>
        <begin position="342"/>
        <end position="369"/>
    </location>
</feature>
<dbReference type="GO" id="GO:0008270">
    <property type="term" value="F:zinc ion binding"/>
    <property type="evidence" value="ECO:0007669"/>
    <property type="project" value="UniProtKB-KW"/>
</dbReference>
<dbReference type="InterPro" id="IPR050589">
    <property type="entry name" value="Ikaros_C2H2-ZF"/>
</dbReference>
<dbReference type="FunFam" id="3.30.160.60:FF:000912">
    <property type="entry name" value="Zinc finger protein 660"/>
    <property type="match status" value="1"/>
</dbReference>
<dbReference type="PANTHER" id="PTHR24404">
    <property type="entry name" value="ZINC FINGER PROTEIN"/>
    <property type="match status" value="1"/>
</dbReference>
<feature type="domain" description="C2H2-type" evidence="13">
    <location>
        <begin position="542"/>
        <end position="569"/>
    </location>
</feature>
<evidence type="ECO:0000256" key="2">
    <source>
        <dbReference type="ARBA" id="ARBA00022723"/>
    </source>
</evidence>
<name>A0AA88YJ34_PINIB</name>
<dbReference type="PANTHER" id="PTHR24404:SF106">
    <property type="entry name" value="C2H2-TYPE DOMAIN-CONTAINING PROTEIN"/>
    <property type="match status" value="1"/>
</dbReference>
<reference evidence="14" key="1">
    <citation type="submission" date="2019-08" db="EMBL/GenBank/DDBJ databases">
        <title>The improved chromosome-level genome for the pearl oyster Pinctada fucata martensii using PacBio sequencing and Hi-C.</title>
        <authorList>
            <person name="Zheng Z."/>
        </authorList>
    </citation>
    <scope>NUCLEOTIDE SEQUENCE</scope>
    <source>
        <strain evidence="14">ZZ-2019</strain>
        <tissue evidence="14">Adductor muscle</tissue>
    </source>
</reference>
<dbReference type="GO" id="GO:0000978">
    <property type="term" value="F:RNA polymerase II cis-regulatory region sequence-specific DNA binding"/>
    <property type="evidence" value="ECO:0007669"/>
    <property type="project" value="TreeGrafter"/>
</dbReference>
<keyword evidence="3" id="KW-0677">Repeat</keyword>
<keyword evidence="4 11" id="KW-0863">Zinc-finger</keyword>
<evidence type="ECO:0000256" key="5">
    <source>
        <dbReference type="ARBA" id="ARBA00022833"/>
    </source>
</evidence>
<evidence type="ECO:0000313" key="15">
    <source>
        <dbReference type="Proteomes" id="UP001186944"/>
    </source>
</evidence>
<feature type="domain" description="C2H2-type" evidence="13">
    <location>
        <begin position="486"/>
        <end position="513"/>
    </location>
</feature>
<comment type="caution">
    <text evidence="14">The sequence shown here is derived from an EMBL/GenBank/DDBJ whole genome shotgun (WGS) entry which is preliminary data.</text>
</comment>
<evidence type="ECO:0000256" key="10">
    <source>
        <dbReference type="ARBA" id="ARBA00068876"/>
    </source>
</evidence>
<feature type="domain" description="C2H2-type" evidence="13">
    <location>
        <begin position="598"/>
        <end position="625"/>
    </location>
</feature>
<feature type="domain" description="C2H2-type" evidence="13">
    <location>
        <begin position="626"/>
        <end position="653"/>
    </location>
</feature>
<evidence type="ECO:0000256" key="4">
    <source>
        <dbReference type="ARBA" id="ARBA00022771"/>
    </source>
</evidence>
<evidence type="ECO:0000256" key="3">
    <source>
        <dbReference type="ARBA" id="ARBA00022737"/>
    </source>
</evidence>
<protein>
    <recommendedName>
        <fullName evidence="10">Zinc finger protein 865</fullName>
    </recommendedName>
</protein>
<keyword evidence="15" id="KW-1185">Reference proteome</keyword>
<dbReference type="GO" id="GO:0005634">
    <property type="term" value="C:nucleus"/>
    <property type="evidence" value="ECO:0007669"/>
    <property type="project" value="UniProtKB-SubCell"/>
</dbReference>
<dbReference type="PROSITE" id="PS50157">
    <property type="entry name" value="ZINC_FINGER_C2H2_2"/>
    <property type="match status" value="12"/>
</dbReference>
<dbReference type="Gene3D" id="3.30.160.60">
    <property type="entry name" value="Classic Zinc Finger"/>
    <property type="match status" value="12"/>
</dbReference>
<evidence type="ECO:0000256" key="9">
    <source>
        <dbReference type="ARBA" id="ARBA00023242"/>
    </source>
</evidence>
<gene>
    <name evidence="14" type="ORF">FSP39_019331</name>
</gene>
<keyword evidence="5" id="KW-0862">Zinc</keyword>
<evidence type="ECO:0000256" key="7">
    <source>
        <dbReference type="ARBA" id="ARBA00023125"/>
    </source>
</evidence>
<evidence type="ECO:0000256" key="6">
    <source>
        <dbReference type="ARBA" id="ARBA00023015"/>
    </source>
</evidence>
<feature type="domain" description="C2H2-type" evidence="13">
    <location>
        <begin position="457"/>
        <end position="485"/>
    </location>
</feature>
<evidence type="ECO:0000259" key="13">
    <source>
        <dbReference type="PROSITE" id="PS50157"/>
    </source>
</evidence>
<feature type="domain" description="C2H2-type" evidence="13">
    <location>
        <begin position="654"/>
        <end position="681"/>
    </location>
</feature>
<comment type="subcellular location">
    <subcellularLocation>
        <location evidence="1">Nucleus</location>
    </subcellularLocation>
</comment>
<keyword evidence="8" id="KW-0804">Transcription</keyword>
<feature type="compositionally biased region" description="Basic and acidic residues" evidence="12">
    <location>
        <begin position="150"/>
        <end position="168"/>
    </location>
</feature>
<feature type="domain" description="C2H2-type" evidence="13">
    <location>
        <begin position="398"/>
        <end position="426"/>
    </location>
</feature>
<feature type="region of interest" description="Disordered" evidence="12">
    <location>
        <begin position="243"/>
        <end position="268"/>
    </location>
</feature>
<feature type="domain" description="C2H2-type" evidence="13">
    <location>
        <begin position="570"/>
        <end position="597"/>
    </location>
</feature>
<organism evidence="14 15">
    <name type="scientific">Pinctada imbricata</name>
    <name type="common">Atlantic pearl-oyster</name>
    <name type="synonym">Pinctada martensii</name>
    <dbReference type="NCBI Taxonomy" id="66713"/>
    <lineage>
        <taxon>Eukaryota</taxon>
        <taxon>Metazoa</taxon>
        <taxon>Spiralia</taxon>
        <taxon>Lophotrochozoa</taxon>
        <taxon>Mollusca</taxon>
        <taxon>Bivalvia</taxon>
        <taxon>Autobranchia</taxon>
        <taxon>Pteriomorphia</taxon>
        <taxon>Pterioida</taxon>
        <taxon>Pterioidea</taxon>
        <taxon>Pteriidae</taxon>
        <taxon>Pinctada</taxon>
    </lineage>
</organism>
<dbReference type="GO" id="GO:0003700">
    <property type="term" value="F:DNA-binding transcription factor activity"/>
    <property type="evidence" value="ECO:0007669"/>
    <property type="project" value="TreeGrafter"/>
</dbReference>
<dbReference type="InterPro" id="IPR036236">
    <property type="entry name" value="Znf_C2H2_sf"/>
</dbReference>
<keyword evidence="2" id="KW-0479">Metal-binding</keyword>
<dbReference type="Pfam" id="PF13894">
    <property type="entry name" value="zf-C2H2_4"/>
    <property type="match status" value="1"/>
</dbReference>
<keyword evidence="7" id="KW-0238">DNA-binding</keyword>
<evidence type="ECO:0000256" key="11">
    <source>
        <dbReference type="PROSITE-ProRule" id="PRU00042"/>
    </source>
</evidence>
<dbReference type="InterPro" id="IPR013087">
    <property type="entry name" value="Znf_C2H2_type"/>
</dbReference>
<dbReference type="FunFam" id="3.30.160.60:FF:000213">
    <property type="entry name" value="Zinc finger protein 624"/>
    <property type="match status" value="1"/>
</dbReference>
<dbReference type="Pfam" id="PF13912">
    <property type="entry name" value="zf-C2H2_6"/>
    <property type="match status" value="1"/>
</dbReference>
<accession>A0AA88YJ34</accession>
<dbReference type="Proteomes" id="UP001186944">
    <property type="component" value="Unassembled WGS sequence"/>
</dbReference>
<evidence type="ECO:0000313" key="14">
    <source>
        <dbReference type="EMBL" id="KAK3100404.1"/>
    </source>
</evidence>
<dbReference type="Pfam" id="PF00096">
    <property type="entry name" value="zf-C2H2"/>
    <property type="match status" value="8"/>
</dbReference>
<dbReference type="SUPFAM" id="SSF57667">
    <property type="entry name" value="beta-beta-alpha zinc fingers"/>
    <property type="match status" value="7"/>
</dbReference>
<feature type="region of interest" description="Disordered" evidence="12">
    <location>
        <begin position="148"/>
        <end position="189"/>
    </location>
</feature>
<keyword evidence="9" id="KW-0539">Nucleus</keyword>
<dbReference type="FunFam" id="3.30.160.60:FF:000100">
    <property type="entry name" value="Zinc finger 45-like"/>
    <property type="match status" value="3"/>
</dbReference>
<dbReference type="AlphaFoldDB" id="A0AA88YJ34"/>